<feature type="signal peptide" evidence="2">
    <location>
        <begin position="1"/>
        <end position="26"/>
    </location>
</feature>
<proteinExistence type="predicted"/>
<feature type="region of interest" description="Disordered" evidence="1">
    <location>
        <begin position="29"/>
        <end position="108"/>
    </location>
</feature>
<dbReference type="KEGG" id="app:CAP2UW1_1869"/>
<accession>C7RV88</accession>
<dbReference type="AlphaFoldDB" id="C7RV88"/>
<sequence length="108" mass="10692" precursor="true">MRNTARCVGLAVGALMFVSVAAPVYAGGANSSGPYDPYPDNVGAPSGNGNGVGNAYGKPAAGTVGNADAKNPPGQLPGPWDANNGYECDDNSGIAKGNPAHSVCEELK</sequence>
<name>C7RV88_ACCRE</name>
<organism evidence="3">
    <name type="scientific">Accumulibacter regalis</name>
    <dbReference type="NCBI Taxonomy" id="522306"/>
    <lineage>
        <taxon>Bacteria</taxon>
        <taxon>Pseudomonadati</taxon>
        <taxon>Pseudomonadota</taxon>
        <taxon>Betaproteobacteria</taxon>
        <taxon>Candidatus Accumulibacter</taxon>
    </lineage>
</organism>
<keyword evidence="2" id="KW-0732">Signal</keyword>
<dbReference type="EMBL" id="CP001715">
    <property type="protein sequence ID" value="ACV35167.1"/>
    <property type="molecule type" value="Genomic_DNA"/>
</dbReference>
<dbReference type="STRING" id="522306.CAP2UW1_1869"/>
<gene>
    <name evidence="3" type="ordered locus">CAP2UW1_1869</name>
</gene>
<reference evidence="3" key="2">
    <citation type="submission" date="2009-09" db="EMBL/GenBank/DDBJ databases">
        <title>Complete sequence of chromosome of Candidatus Accumulibacter phosphatis clade IIA str. UW-1.</title>
        <authorList>
            <consortium name="US DOE Joint Genome Institute"/>
            <person name="Martin H.G."/>
            <person name="Ivanova N."/>
            <person name="Kunin V."/>
            <person name="Warnecke F."/>
            <person name="Barry K."/>
            <person name="He S."/>
            <person name="Salamov A."/>
            <person name="Szeto E."/>
            <person name="Dalin E."/>
            <person name="Pangilinan J.L."/>
            <person name="Lapidus A."/>
            <person name="Lowry S."/>
            <person name="Kyrpides N.C."/>
            <person name="McMahon K.D."/>
            <person name="Hugenholtz P."/>
        </authorList>
    </citation>
    <scope>NUCLEOTIDE SEQUENCE [LARGE SCALE GENOMIC DNA]</scope>
    <source>
        <strain evidence="3">UW-1</strain>
    </source>
</reference>
<evidence type="ECO:0000256" key="2">
    <source>
        <dbReference type="SAM" id="SignalP"/>
    </source>
</evidence>
<evidence type="ECO:0000256" key="1">
    <source>
        <dbReference type="SAM" id="MobiDB-lite"/>
    </source>
</evidence>
<dbReference type="OrthoDB" id="3638395at2"/>
<reference evidence="3" key="1">
    <citation type="submission" date="2009-08" db="EMBL/GenBank/DDBJ databases">
        <authorList>
            <consortium name="US DOE Joint Genome Institute"/>
            <person name="Lucas S."/>
            <person name="Copeland A."/>
            <person name="Lapidus A."/>
            <person name="Glavina del Rio T."/>
            <person name="Dalin E."/>
            <person name="Tice H."/>
            <person name="Bruce D."/>
            <person name="Barry K."/>
            <person name="Pitluck S."/>
            <person name="Lowry S."/>
            <person name="Larimer F."/>
            <person name="Land M."/>
            <person name="Hauser L."/>
            <person name="Kyrpides N."/>
            <person name="Ivanova N."/>
            <person name="McMahon K.D."/>
            <person name="Hugenholtz P."/>
        </authorList>
    </citation>
    <scope>NUCLEOTIDE SEQUENCE</scope>
    <source>
        <strain evidence="3">UW-1</strain>
    </source>
</reference>
<protein>
    <submittedName>
        <fullName evidence="3">Uncharacterized protein</fullName>
    </submittedName>
</protein>
<feature type="chain" id="PRO_5002984045" evidence="2">
    <location>
        <begin position="27"/>
        <end position="108"/>
    </location>
</feature>
<evidence type="ECO:0000313" key="3">
    <source>
        <dbReference type="EMBL" id="ACV35167.1"/>
    </source>
</evidence>
<dbReference type="HOGENOM" id="CLU_2191187_0_0_4"/>